<dbReference type="Pfam" id="PF06326">
    <property type="entry name" value="Vesiculo_matrix"/>
    <property type="match status" value="1"/>
</dbReference>
<dbReference type="EMBL" id="KM204992">
    <property type="protein sequence ID" value="AJR28351.1"/>
    <property type="molecule type" value="Viral_cRNA"/>
</dbReference>
<dbReference type="RefSeq" id="YP_009361992.1">
    <property type="nucleotide sequence ID" value="NC_034451.1"/>
</dbReference>
<evidence type="ECO:0000256" key="3">
    <source>
        <dbReference type="ARBA" id="ARBA00017678"/>
    </source>
</evidence>
<feature type="region of interest" description="Disordered" evidence="8">
    <location>
        <begin position="1"/>
        <end position="23"/>
    </location>
</feature>
<keyword evidence="10" id="KW-1185">Reference proteome</keyword>
<evidence type="ECO:0000313" key="9">
    <source>
        <dbReference type="EMBL" id="AJR28351.1"/>
    </source>
</evidence>
<dbReference type="Proteomes" id="UP000203867">
    <property type="component" value="Segment"/>
</dbReference>
<evidence type="ECO:0000256" key="4">
    <source>
        <dbReference type="ARBA" id="ARBA00022844"/>
    </source>
</evidence>
<protein>
    <recommendedName>
        <fullName evidence="3">Matrix protein</fullName>
    </recommendedName>
</protein>
<evidence type="ECO:0000256" key="1">
    <source>
        <dbReference type="ARBA" id="ARBA00004328"/>
    </source>
</evidence>
<reference evidence="9 10" key="1">
    <citation type="journal article" date="2015" name="PLoS Pathog.">
        <title>Evolution of genome size and complexity in the rhabdoviridae.</title>
        <authorList>
            <person name="Walker P.J."/>
            <person name="Firth C."/>
            <person name="Widen S.G."/>
            <person name="Blasdell K.R."/>
            <person name="Guzman H."/>
            <person name="Wood T.G."/>
            <person name="Paradkar P.N."/>
            <person name="Holmes E.C."/>
            <person name="Tesh R.B."/>
            <person name="Vasilakis N."/>
        </authorList>
    </citation>
    <scope>NUCLEOTIDE SEQUENCE [LARGE SCALE GENOMIC DNA]</scope>
    <source>
        <strain evidence="9 10">M03790</strain>
    </source>
</reference>
<evidence type="ECO:0000256" key="7">
    <source>
        <dbReference type="ARBA" id="ARBA00023311"/>
    </source>
</evidence>
<name>A0A0D3R172_9RHAB</name>
<evidence type="ECO:0000256" key="2">
    <source>
        <dbReference type="ARBA" id="ARBA00004531"/>
    </source>
</evidence>
<dbReference type="KEGG" id="vg:32707909"/>
<keyword evidence="5" id="KW-1043">Host membrane</keyword>
<keyword evidence="6" id="KW-0472">Membrane</keyword>
<keyword evidence="7" id="KW-0468">Viral matrix protein</keyword>
<dbReference type="GeneID" id="32707909"/>
<sequence>MLSKLKKSFSKKESEKTVMIPEGPPPDYYGGFFYPEPSAPPDELVKTESLYVKAEIVVKSEVPIKEMKALQEILAVWVDKNVSPVQQKHLDTWFYLCLGLHVRRDQDCTYTNMYRAAVDMVVEVNHRPKTSSAIKYIPFEQTFDTIYGGRPCEVSFKNKMVSSKRKGTPAHLLYNQPLKNGQSLPKPVEIFNGYGVEVKLTDNKVHEISLI</sequence>
<accession>A0A0D3R172</accession>
<evidence type="ECO:0000256" key="6">
    <source>
        <dbReference type="ARBA" id="ARBA00023136"/>
    </source>
</evidence>
<keyword evidence="4" id="KW-0946">Virion</keyword>
<evidence type="ECO:0000256" key="5">
    <source>
        <dbReference type="ARBA" id="ARBA00022870"/>
    </source>
</evidence>
<dbReference type="OrthoDB" id="15843at10239"/>
<dbReference type="InterPro" id="IPR009397">
    <property type="entry name" value="Vesiculo_matrix"/>
</dbReference>
<evidence type="ECO:0000256" key="8">
    <source>
        <dbReference type="SAM" id="MobiDB-lite"/>
    </source>
</evidence>
<dbReference type="GO" id="GO:0039660">
    <property type="term" value="F:structural constituent of virion"/>
    <property type="evidence" value="ECO:0007669"/>
    <property type="project" value="UniProtKB-KW"/>
</dbReference>
<proteinExistence type="predicted"/>
<dbReference type="GO" id="GO:0019031">
    <property type="term" value="C:viral envelope"/>
    <property type="evidence" value="ECO:0007669"/>
    <property type="project" value="InterPro"/>
</dbReference>
<dbReference type="GO" id="GO:0033645">
    <property type="term" value="C:host cell endomembrane system"/>
    <property type="evidence" value="ECO:0007669"/>
    <property type="project" value="UniProtKB-SubCell"/>
</dbReference>
<comment type="subcellular location">
    <subcellularLocation>
        <location evidence="2">Host endomembrane system</location>
        <topology evidence="2">Peripheral membrane protein</topology>
    </subcellularLocation>
    <subcellularLocation>
        <location evidence="1">Virion</location>
    </subcellularLocation>
</comment>
<organism evidence="9 10">
    <name type="scientific">Kern Canyon virus</name>
    <dbReference type="NCBI Taxonomy" id="380433"/>
    <lineage>
        <taxon>Viruses</taxon>
        <taxon>Riboviria</taxon>
        <taxon>Orthornavirae</taxon>
        <taxon>Negarnaviricota</taxon>
        <taxon>Haploviricotina</taxon>
        <taxon>Monjiviricetes</taxon>
        <taxon>Mononegavirales</taxon>
        <taxon>Rhabdoviridae</taxon>
        <taxon>Alpharhabdovirinae</taxon>
        <taxon>Ledantevirus</taxon>
        <taxon>Ledantevirus kern</taxon>
    </lineage>
</organism>
<evidence type="ECO:0000313" key="10">
    <source>
        <dbReference type="Proteomes" id="UP000203867"/>
    </source>
</evidence>